<dbReference type="GO" id="GO:0045547">
    <property type="term" value="F:ditrans,polycis-polyprenyl diphosphate synthase [(2E,6E)-farnesyl diphosphate specific] activity"/>
    <property type="evidence" value="ECO:0007669"/>
    <property type="project" value="UniProtKB-EC"/>
</dbReference>
<dbReference type="OrthoDB" id="19639at2759"/>
<keyword evidence="8" id="KW-0256">Endoplasmic reticulum</keyword>
<evidence type="ECO:0000313" key="14">
    <source>
        <dbReference type="EMBL" id="EDK44670.1"/>
    </source>
</evidence>
<dbReference type="PANTHER" id="PTHR21528:SF0">
    <property type="entry name" value="DEHYDRODOLICHYL DIPHOSPHATE SYNTHASE COMPLEX SUBUNIT NUS1"/>
    <property type="match status" value="1"/>
</dbReference>
<evidence type="ECO:0000256" key="6">
    <source>
        <dbReference type="ARBA" id="ARBA00022679"/>
    </source>
</evidence>
<dbReference type="SUPFAM" id="SSF64005">
    <property type="entry name" value="Undecaprenyl diphosphate synthase"/>
    <property type="match status" value="1"/>
</dbReference>
<dbReference type="VEuPathDB" id="FungiDB:LELG_02849"/>
<dbReference type="GO" id="GO:0043048">
    <property type="term" value="P:dolichyl monophosphate biosynthetic process"/>
    <property type="evidence" value="ECO:0007669"/>
    <property type="project" value="EnsemblFungi"/>
</dbReference>
<dbReference type="eggNOG" id="KOG2818">
    <property type="taxonomic scope" value="Eukaryota"/>
</dbReference>
<dbReference type="EMBL" id="CH981526">
    <property type="protein sequence ID" value="EDK44670.1"/>
    <property type="molecule type" value="Genomic_DNA"/>
</dbReference>
<dbReference type="Proteomes" id="UP000001996">
    <property type="component" value="Unassembled WGS sequence"/>
</dbReference>
<dbReference type="Gene3D" id="3.40.1180.10">
    <property type="entry name" value="Decaprenyl diphosphate synthase-like"/>
    <property type="match status" value="1"/>
</dbReference>
<organism evidence="14 15">
    <name type="scientific">Lodderomyces elongisporus (strain ATCC 11503 / CBS 2605 / JCM 1781 / NBRC 1676 / NRRL YB-4239)</name>
    <name type="common">Yeast</name>
    <name type="synonym">Saccharomyces elongisporus</name>
    <dbReference type="NCBI Taxonomy" id="379508"/>
    <lineage>
        <taxon>Eukaryota</taxon>
        <taxon>Fungi</taxon>
        <taxon>Dikarya</taxon>
        <taxon>Ascomycota</taxon>
        <taxon>Saccharomycotina</taxon>
        <taxon>Pichiomycetes</taxon>
        <taxon>Debaryomycetaceae</taxon>
        <taxon>Candida/Lodderomyces clade</taxon>
        <taxon>Lodderomyces</taxon>
    </lineage>
</organism>
<proteinExistence type="inferred from homology"/>
<keyword evidence="11 13" id="KW-0472">Membrane</keyword>
<evidence type="ECO:0000256" key="9">
    <source>
        <dbReference type="ARBA" id="ARBA00022842"/>
    </source>
</evidence>
<evidence type="ECO:0000256" key="3">
    <source>
        <dbReference type="ARBA" id="ARBA00004922"/>
    </source>
</evidence>
<comment type="similarity">
    <text evidence="4">Belongs to the UPP synthase family.</text>
</comment>
<gene>
    <name evidence="14" type="ORF">LELG_02849</name>
</gene>
<dbReference type="KEGG" id="lel:PVL30_003689"/>
<dbReference type="FunCoup" id="A5DZR2">
    <property type="interactions" value="266"/>
</dbReference>
<name>A5DZR2_LODEL</name>
<evidence type="ECO:0000256" key="2">
    <source>
        <dbReference type="ARBA" id="ARBA00004586"/>
    </source>
</evidence>
<keyword evidence="7 13" id="KW-0812">Transmembrane</keyword>
<dbReference type="UniPathway" id="UPA00378"/>
<evidence type="ECO:0000256" key="10">
    <source>
        <dbReference type="ARBA" id="ARBA00022989"/>
    </source>
</evidence>
<dbReference type="EC" id="2.5.1.87" evidence="5"/>
<comment type="pathway">
    <text evidence="3">Protein modification; protein glycosylation.</text>
</comment>
<comment type="subcellular location">
    <subcellularLocation>
        <location evidence="2">Endoplasmic reticulum membrane</location>
    </subcellularLocation>
</comment>
<dbReference type="AlphaFoldDB" id="A5DZR2"/>
<keyword evidence="10 13" id="KW-1133">Transmembrane helix</keyword>
<dbReference type="OMA" id="AWSSCAG"/>
<keyword evidence="6" id="KW-0808">Transferase</keyword>
<comment type="catalytic activity">
    <reaction evidence="12">
        <text>n isopentenyl diphosphate + (2E,6E)-farnesyl diphosphate = a di-trans,poly-cis-polyprenyl diphosphate + n diphosphate</text>
        <dbReference type="Rhea" id="RHEA:53008"/>
        <dbReference type="Rhea" id="RHEA-COMP:19494"/>
        <dbReference type="ChEBI" id="CHEBI:33019"/>
        <dbReference type="ChEBI" id="CHEBI:128769"/>
        <dbReference type="ChEBI" id="CHEBI:136960"/>
        <dbReference type="ChEBI" id="CHEBI:175763"/>
        <dbReference type="EC" id="2.5.1.87"/>
    </reaction>
</comment>
<keyword evidence="15" id="KW-1185">Reference proteome</keyword>
<protein>
    <recommendedName>
        <fullName evidence="5">ditrans,polycis-polyprenyl diphosphate synthase [(2E,6E)-farnesyldiphosphate specific]</fullName>
        <ecNumber evidence="5">2.5.1.87</ecNumber>
    </recommendedName>
</protein>
<evidence type="ECO:0000256" key="8">
    <source>
        <dbReference type="ARBA" id="ARBA00022824"/>
    </source>
</evidence>
<dbReference type="GO" id="GO:0005789">
    <property type="term" value="C:endoplasmic reticulum membrane"/>
    <property type="evidence" value="ECO:0007669"/>
    <property type="project" value="UniProtKB-SubCell"/>
</dbReference>
<evidence type="ECO:0000256" key="4">
    <source>
        <dbReference type="ARBA" id="ARBA00005432"/>
    </source>
</evidence>
<comment type="cofactor">
    <cofactor evidence="1">
        <name>Mg(2+)</name>
        <dbReference type="ChEBI" id="CHEBI:18420"/>
    </cofactor>
</comment>
<dbReference type="STRING" id="379508.A5DZR2"/>
<dbReference type="InterPro" id="IPR036424">
    <property type="entry name" value="UPP_synth-like_sf"/>
</dbReference>
<accession>A5DZR2</accession>
<dbReference type="GO" id="GO:0005811">
    <property type="term" value="C:lipid droplet"/>
    <property type="evidence" value="ECO:0007669"/>
    <property type="project" value="EnsemblFungi"/>
</dbReference>
<keyword evidence="9" id="KW-0460">Magnesium</keyword>
<dbReference type="PANTHER" id="PTHR21528">
    <property type="entry name" value="DEHYDRODOLICHYL DIPHOSPHATE SYNTHASE COMPLEX SUBUNIT NUS1"/>
    <property type="match status" value="1"/>
</dbReference>
<evidence type="ECO:0000256" key="13">
    <source>
        <dbReference type="SAM" id="Phobius"/>
    </source>
</evidence>
<dbReference type="HOGENOM" id="CLU_051870_0_0_1"/>
<evidence type="ECO:0000256" key="5">
    <source>
        <dbReference type="ARBA" id="ARBA00012596"/>
    </source>
</evidence>
<evidence type="ECO:0000313" key="15">
    <source>
        <dbReference type="Proteomes" id="UP000001996"/>
    </source>
</evidence>
<evidence type="ECO:0000256" key="11">
    <source>
        <dbReference type="ARBA" id="ARBA00023136"/>
    </source>
</evidence>
<evidence type="ECO:0000256" key="1">
    <source>
        <dbReference type="ARBA" id="ARBA00001946"/>
    </source>
</evidence>
<dbReference type="InterPro" id="IPR038887">
    <property type="entry name" value="Nus1/NgBR"/>
</dbReference>
<evidence type="ECO:0000256" key="7">
    <source>
        <dbReference type="ARBA" id="ARBA00022692"/>
    </source>
</evidence>
<dbReference type="InParanoid" id="A5DZR2"/>
<dbReference type="GeneID" id="5233218"/>
<reference evidence="14 15" key="1">
    <citation type="journal article" date="2009" name="Nature">
        <title>Evolution of pathogenicity and sexual reproduction in eight Candida genomes.</title>
        <authorList>
            <person name="Butler G."/>
            <person name="Rasmussen M.D."/>
            <person name="Lin M.F."/>
            <person name="Santos M.A."/>
            <person name="Sakthikumar S."/>
            <person name="Munro C.A."/>
            <person name="Rheinbay E."/>
            <person name="Grabherr M."/>
            <person name="Forche A."/>
            <person name="Reedy J.L."/>
            <person name="Agrafioti I."/>
            <person name="Arnaud M.B."/>
            <person name="Bates S."/>
            <person name="Brown A.J."/>
            <person name="Brunke S."/>
            <person name="Costanzo M.C."/>
            <person name="Fitzpatrick D.A."/>
            <person name="de Groot P.W."/>
            <person name="Harris D."/>
            <person name="Hoyer L.L."/>
            <person name="Hube B."/>
            <person name="Klis F.M."/>
            <person name="Kodira C."/>
            <person name="Lennard N."/>
            <person name="Logue M.E."/>
            <person name="Martin R."/>
            <person name="Neiman A.M."/>
            <person name="Nikolaou E."/>
            <person name="Quail M.A."/>
            <person name="Quinn J."/>
            <person name="Santos M.C."/>
            <person name="Schmitzberger F.F."/>
            <person name="Sherlock G."/>
            <person name="Shah P."/>
            <person name="Silverstein K.A."/>
            <person name="Skrzypek M.S."/>
            <person name="Soll D."/>
            <person name="Staggs R."/>
            <person name="Stansfield I."/>
            <person name="Stumpf M.P."/>
            <person name="Sudbery P.E."/>
            <person name="Srikantha T."/>
            <person name="Zeng Q."/>
            <person name="Berman J."/>
            <person name="Berriman M."/>
            <person name="Heitman J."/>
            <person name="Gow N.A."/>
            <person name="Lorenz M.C."/>
            <person name="Birren B.W."/>
            <person name="Kellis M."/>
            <person name="Cuomo C.A."/>
        </authorList>
    </citation>
    <scope>NUCLEOTIDE SEQUENCE [LARGE SCALE GENOMIC DNA]</scope>
    <source>
        <strain evidence="15">ATCC 11503 / BCRC 21390 / CBS 2605 / JCM 1781 / NBRC 1676 / NRRL YB-4239</strain>
    </source>
</reference>
<feature type="transmembrane region" description="Helical" evidence="13">
    <location>
        <begin position="86"/>
        <end position="106"/>
    </location>
</feature>
<evidence type="ECO:0000256" key="12">
    <source>
        <dbReference type="ARBA" id="ARBA00047353"/>
    </source>
</evidence>
<sequence>MADTLKTPKIIEDVRLNNVGEVKIRDITNEANLRQRSMDALKNRKQASHLPPSSHRTLNLFKLLLQLSHQIYSSKVKPITSSLPEMLFYFINHLILLWLFFFIAIFKNFQFAYRKTYLKFLSLTYYPNKSPQVIRDDVNQMTKIPKSISCILDLKDDDDENGGKDGFMNLISELAAWTVSAGINKLIIYEYTGAMNQSSEFVVDLSNNITKNLVSYFGSESVPRFSIKVPNKNLILYSDETLANSNLNETYASGQVDLEIDLLSRVDGKPTLVELTKTMSELAVNGDLSINDITIDLIDEELVELVGPEPDLLICFSPSLNLQDYPPWHIRLSEIYWEPDNKDVNYAVFIRALKQFSGSKINLGK</sequence>
<dbReference type="GO" id="GO:1904423">
    <property type="term" value="C:dehydrodolichyl diphosphate synthase complex"/>
    <property type="evidence" value="ECO:0007669"/>
    <property type="project" value="EnsemblFungi"/>
</dbReference>